<dbReference type="PIRSF" id="PIRSF036557">
    <property type="entry name" value="XdhA_RC"/>
    <property type="match status" value="1"/>
</dbReference>
<dbReference type="InterPro" id="IPR036884">
    <property type="entry name" value="2Fe-2S-bd_dom_sf"/>
</dbReference>
<dbReference type="InterPro" id="IPR002346">
    <property type="entry name" value="Mopterin_DH_FAD-bd"/>
</dbReference>
<evidence type="ECO:0000259" key="7">
    <source>
        <dbReference type="PROSITE" id="PS51387"/>
    </source>
</evidence>
<evidence type="ECO:0000313" key="9">
    <source>
        <dbReference type="Proteomes" id="UP001308005"/>
    </source>
</evidence>
<dbReference type="InterPro" id="IPR014307">
    <property type="entry name" value="Xanthine_DH_ssu"/>
</dbReference>
<dbReference type="GO" id="GO:0004854">
    <property type="term" value="F:xanthine dehydrogenase activity"/>
    <property type="evidence" value="ECO:0007669"/>
    <property type="project" value="UniProtKB-EC"/>
</dbReference>
<dbReference type="CDD" id="cd00207">
    <property type="entry name" value="fer2"/>
    <property type="match status" value="1"/>
</dbReference>
<dbReference type="PROSITE" id="PS51085">
    <property type="entry name" value="2FE2S_FER_2"/>
    <property type="match status" value="1"/>
</dbReference>
<gene>
    <name evidence="8" type="primary">xdhA</name>
    <name evidence="8" type="ORF">VSS37_19755</name>
</gene>
<dbReference type="InterPro" id="IPR001041">
    <property type="entry name" value="2Fe-2S_ferredoxin-type"/>
</dbReference>
<evidence type="ECO:0000256" key="5">
    <source>
        <dbReference type="ARBA" id="ARBA00023004"/>
    </source>
</evidence>
<dbReference type="PANTHER" id="PTHR45444:SF3">
    <property type="entry name" value="XANTHINE DEHYDROGENASE"/>
    <property type="match status" value="1"/>
</dbReference>
<evidence type="ECO:0000313" key="8">
    <source>
        <dbReference type="EMBL" id="MEB4593222.1"/>
    </source>
</evidence>
<evidence type="ECO:0000256" key="2">
    <source>
        <dbReference type="ARBA" id="ARBA00022723"/>
    </source>
</evidence>
<evidence type="ECO:0000259" key="6">
    <source>
        <dbReference type="PROSITE" id="PS51085"/>
    </source>
</evidence>
<keyword evidence="9" id="KW-1185">Reference proteome</keyword>
<reference evidence="8 9" key="2">
    <citation type="submission" date="2024-01" db="EMBL/GenBank/DDBJ databases">
        <authorList>
            <person name="Xie X."/>
        </authorList>
    </citation>
    <scope>NUCLEOTIDE SEQUENCE [LARGE SCALE GENOMIC DNA]</scope>
    <source>
        <strain evidence="8">SCUT-1</strain>
    </source>
</reference>
<dbReference type="InterPro" id="IPR012675">
    <property type="entry name" value="Beta-grasp_dom_sf"/>
</dbReference>
<dbReference type="InterPro" id="IPR016208">
    <property type="entry name" value="Ald_Oxase/xanthine_DH-like"/>
</dbReference>
<keyword evidence="3" id="KW-0274">FAD</keyword>
<dbReference type="InterPro" id="IPR012175">
    <property type="entry name" value="Xanth_DH_ssu_bac"/>
</dbReference>
<dbReference type="PROSITE" id="PS00197">
    <property type="entry name" value="2FE2S_FER_1"/>
    <property type="match status" value="1"/>
</dbReference>
<dbReference type="Pfam" id="PF00111">
    <property type="entry name" value="Fer2"/>
    <property type="match status" value="1"/>
</dbReference>
<keyword evidence="2" id="KW-0479">Metal-binding</keyword>
<organism evidence="8 9">
    <name type="scientific">Candidatus Thiothrix phosphatis</name>
    <dbReference type="NCBI Taxonomy" id="3112415"/>
    <lineage>
        <taxon>Bacteria</taxon>
        <taxon>Pseudomonadati</taxon>
        <taxon>Pseudomonadota</taxon>
        <taxon>Gammaproteobacteria</taxon>
        <taxon>Thiotrichales</taxon>
        <taxon>Thiotrichaceae</taxon>
        <taxon>Thiothrix</taxon>
    </lineage>
</organism>
<dbReference type="Gene3D" id="3.10.20.30">
    <property type="match status" value="1"/>
</dbReference>
<dbReference type="RefSeq" id="WP_324697994.1">
    <property type="nucleotide sequence ID" value="NZ_JAYMYJ010000152.1"/>
</dbReference>
<name>A0ABU6D329_9GAMM</name>
<dbReference type="Proteomes" id="UP001308005">
    <property type="component" value="Unassembled WGS sequence"/>
</dbReference>
<dbReference type="EMBL" id="JAYMYJ010000152">
    <property type="protein sequence ID" value="MEB4593222.1"/>
    <property type="molecule type" value="Genomic_DNA"/>
</dbReference>
<dbReference type="InterPro" id="IPR036318">
    <property type="entry name" value="FAD-bd_PCMH-like_sf"/>
</dbReference>
<dbReference type="InterPro" id="IPR016166">
    <property type="entry name" value="FAD-bd_PCMH"/>
</dbReference>
<dbReference type="SUPFAM" id="SSF56176">
    <property type="entry name" value="FAD-binding/transporter-associated domain-like"/>
    <property type="match status" value="1"/>
</dbReference>
<dbReference type="Gene3D" id="3.30.43.10">
    <property type="entry name" value="Uridine Diphospho-n-acetylenolpyruvylglucosamine Reductase, domain 2"/>
    <property type="match status" value="1"/>
</dbReference>
<keyword evidence="4 8" id="KW-0560">Oxidoreductase</keyword>
<dbReference type="Gene3D" id="3.30.390.50">
    <property type="entry name" value="CO dehydrogenase flavoprotein, C-terminal domain"/>
    <property type="match status" value="1"/>
</dbReference>
<dbReference type="PANTHER" id="PTHR45444">
    <property type="entry name" value="XANTHINE DEHYDROGENASE"/>
    <property type="match status" value="1"/>
</dbReference>
<dbReference type="SUPFAM" id="SSF54292">
    <property type="entry name" value="2Fe-2S ferredoxin-like"/>
    <property type="match status" value="1"/>
</dbReference>
<keyword evidence="1" id="KW-0285">Flavoprotein</keyword>
<feature type="domain" description="2Fe-2S ferredoxin-type" evidence="6">
    <location>
        <begin position="10"/>
        <end position="95"/>
    </location>
</feature>
<evidence type="ECO:0000256" key="3">
    <source>
        <dbReference type="ARBA" id="ARBA00022827"/>
    </source>
</evidence>
<evidence type="ECO:0000256" key="1">
    <source>
        <dbReference type="ARBA" id="ARBA00022630"/>
    </source>
</evidence>
<protein>
    <submittedName>
        <fullName evidence="8">Xanthine dehydrogenase small subunit</fullName>
        <ecNumber evidence="8">1.17.1.4</ecNumber>
    </submittedName>
</protein>
<proteinExistence type="predicted"/>
<reference evidence="9" key="1">
    <citation type="submission" date="2023-07" db="EMBL/GenBank/DDBJ databases">
        <title>The carbon used by Thiothrix.</title>
        <authorList>
            <person name="Chen L."/>
        </authorList>
    </citation>
    <scope>NUCLEOTIDE SEQUENCE [LARGE SCALE GENOMIC DNA]</scope>
</reference>
<dbReference type="Gene3D" id="3.30.465.10">
    <property type="match status" value="1"/>
</dbReference>
<dbReference type="InterPro" id="IPR006058">
    <property type="entry name" value="2Fe2S_fd_BS"/>
</dbReference>
<dbReference type="InterPro" id="IPR002888">
    <property type="entry name" value="2Fe-2S-bd"/>
</dbReference>
<dbReference type="InterPro" id="IPR016169">
    <property type="entry name" value="FAD-bd_PCMH_sub2"/>
</dbReference>
<evidence type="ECO:0000256" key="4">
    <source>
        <dbReference type="ARBA" id="ARBA00023002"/>
    </source>
</evidence>
<dbReference type="Pfam" id="PF01799">
    <property type="entry name" value="Fer2_2"/>
    <property type="match status" value="1"/>
</dbReference>
<dbReference type="SMART" id="SM01092">
    <property type="entry name" value="CO_deh_flav_C"/>
    <property type="match status" value="1"/>
</dbReference>
<dbReference type="EC" id="1.17.1.4" evidence="8"/>
<feature type="domain" description="FAD-binding PCMH-type" evidence="7">
    <location>
        <begin position="197"/>
        <end position="370"/>
    </location>
</feature>
<accession>A0ABU6D329</accession>
<comment type="caution">
    <text evidence="8">The sequence shown here is derived from an EMBL/GenBank/DDBJ whole genome shotgun (WGS) entry which is preliminary data.</text>
</comment>
<dbReference type="InterPro" id="IPR016167">
    <property type="entry name" value="FAD-bd_PCMH_sub1"/>
</dbReference>
<dbReference type="Gene3D" id="1.10.150.120">
    <property type="entry name" value="[2Fe-2S]-binding domain"/>
    <property type="match status" value="1"/>
</dbReference>
<dbReference type="SUPFAM" id="SSF47741">
    <property type="entry name" value="CO dehydrogenase ISP C-domain like"/>
    <property type="match status" value="1"/>
</dbReference>
<dbReference type="SUPFAM" id="SSF55447">
    <property type="entry name" value="CO dehydrogenase flavoprotein C-terminal domain-like"/>
    <property type="match status" value="1"/>
</dbReference>
<dbReference type="Pfam" id="PF00941">
    <property type="entry name" value="FAD_binding_5"/>
    <property type="match status" value="1"/>
</dbReference>
<sequence length="494" mass="53758">MSVNGTAAKQTITFMLDGQKHTPQPFAPDTTLLNYLREHLDRRGTKEGCAEGDCGACTVVAADLHRGQLRHRSLNACVQLLATLDGKALFTVESLQRGQQLHPAQQAMVDHHGSQCGFCTPGFVMSLFALYHNQPNASREQVSQALSGNLCRCTGYRPILDAGERMYGYGFAVAADADQAMLDTLQEWADTQQALAIEQDGKRFFAPTSLEALAGLLEQYPSATLLAGATDVGLWITKQHRDLPVIISLAKVAGLETISEQDGWLEIAAAVSLEEAFQALVKHYPQLSELHERFASLPIRNAGTLVGNIANGSPIGDSMPALMVLGARIRLRQGDAVRELALEDFYLGYQQKDLRAGEFVEAVRIPLPTSADANSLVRCYKLSKRFEQDISAVCAAFHIKLDAQRQVTQARIAYGGMAAVPQRAAHCEAALLGQPWEQASVTAAMQALEQDFKPLSDMRASSAYRMATAKNLLLKSLLESEGQQLSLYRQGAQA</sequence>
<dbReference type="Pfam" id="PF03450">
    <property type="entry name" value="CO_deh_flav_C"/>
    <property type="match status" value="1"/>
</dbReference>
<dbReference type="InterPro" id="IPR036683">
    <property type="entry name" value="CO_DH_flav_C_dom_sf"/>
</dbReference>
<keyword evidence="5" id="KW-0408">Iron</keyword>
<dbReference type="InterPro" id="IPR005107">
    <property type="entry name" value="CO_DH_flav_C"/>
</dbReference>
<dbReference type="PROSITE" id="PS51387">
    <property type="entry name" value="FAD_PCMH"/>
    <property type="match status" value="1"/>
</dbReference>
<dbReference type="InterPro" id="IPR036010">
    <property type="entry name" value="2Fe-2S_ferredoxin-like_sf"/>
</dbReference>
<dbReference type="NCBIfam" id="TIGR02963">
    <property type="entry name" value="xanthine_xdhA"/>
    <property type="match status" value="1"/>
</dbReference>